<reference evidence="7" key="1">
    <citation type="submission" date="2013-11" db="EMBL/GenBank/DDBJ databases">
        <authorList>
            <person name="Hoang H.T."/>
            <person name="Killian M.L."/>
            <person name="Madson D.M."/>
            <person name="Arruda P.H.E."/>
            <person name="Sun D."/>
            <person name="Schwartz K.J."/>
            <person name="Yoon K."/>
        </authorList>
    </citation>
    <scope>NUCLEOTIDE SEQUENCE [LARGE SCALE GENOMIC DNA]</scope>
    <source>
        <strain evidence="7">CDK2</strain>
    </source>
</reference>
<dbReference type="GO" id="GO:0043190">
    <property type="term" value="C:ATP-binding cassette (ABC) transporter complex"/>
    <property type="evidence" value="ECO:0007669"/>
    <property type="project" value="InterPro"/>
</dbReference>
<dbReference type="PIRSF" id="PIRSF002741">
    <property type="entry name" value="MppA"/>
    <property type="match status" value="1"/>
</dbReference>
<feature type="domain" description="Solute-binding protein family 5" evidence="5">
    <location>
        <begin position="106"/>
        <end position="460"/>
    </location>
</feature>
<evidence type="ECO:0000256" key="4">
    <source>
        <dbReference type="SAM" id="MobiDB-lite"/>
    </source>
</evidence>
<dbReference type="CDD" id="cd00995">
    <property type="entry name" value="PBP2_NikA_DppA_OppA_like"/>
    <property type="match status" value="1"/>
</dbReference>
<dbReference type="AlphaFoldDB" id="A0A0P7FTT4"/>
<dbReference type="Gene3D" id="3.10.105.10">
    <property type="entry name" value="Dipeptide-binding Protein, Domain 3"/>
    <property type="match status" value="1"/>
</dbReference>
<gene>
    <name evidence="6" type="ORF">SY89_00923</name>
</gene>
<dbReference type="Gene3D" id="3.40.190.10">
    <property type="entry name" value="Periplasmic binding protein-like II"/>
    <property type="match status" value="1"/>
</dbReference>
<dbReference type="InterPro" id="IPR030678">
    <property type="entry name" value="Peptide/Ni-bd"/>
</dbReference>
<keyword evidence="3" id="KW-0732">Signal</keyword>
<dbReference type="OrthoDB" id="233597at2157"/>
<dbReference type="InterPro" id="IPR039424">
    <property type="entry name" value="SBP_5"/>
</dbReference>
<dbReference type="Proteomes" id="UP000050535">
    <property type="component" value="Unassembled WGS sequence"/>
</dbReference>
<dbReference type="SUPFAM" id="SSF53850">
    <property type="entry name" value="Periplasmic binding protein-like II"/>
    <property type="match status" value="1"/>
</dbReference>
<dbReference type="GO" id="GO:0015833">
    <property type="term" value="P:peptide transport"/>
    <property type="evidence" value="ECO:0007669"/>
    <property type="project" value="TreeGrafter"/>
</dbReference>
<dbReference type="InterPro" id="IPR006311">
    <property type="entry name" value="TAT_signal"/>
</dbReference>
<keyword evidence="7" id="KW-1185">Reference proteome</keyword>
<dbReference type="Pfam" id="PF00496">
    <property type="entry name" value="SBP_bac_5"/>
    <property type="match status" value="1"/>
</dbReference>
<dbReference type="InterPro" id="IPR000914">
    <property type="entry name" value="SBP_5_dom"/>
</dbReference>
<dbReference type="PANTHER" id="PTHR30290">
    <property type="entry name" value="PERIPLASMIC BINDING COMPONENT OF ABC TRANSPORTER"/>
    <property type="match status" value="1"/>
</dbReference>
<dbReference type="RefSeq" id="WP_054583261.1">
    <property type="nucleotide sequence ID" value="NZ_LGUC01000001.1"/>
</dbReference>
<dbReference type="EMBL" id="LGUC01000001">
    <property type="protein sequence ID" value="KPN30197.1"/>
    <property type="molecule type" value="Genomic_DNA"/>
</dbReference>
<sequence length="545" mass="59597">MQGEDAPTNRRTFLTAVGGAAAAALAGCTDGEGTPTGDGTSSSTPSDTPTDASTPAGGPQSGGTLRVGFESELTGLDPHRTESVVSWLVVFNVCETLITFEDGAPAGRLATDWEIGDDGRTYTFTLTEDARFHAPVDRAMTADDVVYSFERMNQDGAMGSDLVAVDSVEATGEYEVTFTLAETFAPFFNFLGRVPWVIVPEEAVEEQGGELGDFQEPVGTGPFQFDEYEPGEKLTLTAFDDYRADDVPLLDAVEITPIPDADSRVAALRGGDVDMVRGVSGSDAETLREDAETKLSRQRGTQWGQLHINCSEPPWDDPAVRRAVAHAMDRSAIVEAAVSGYGQAAWQPYAEESVWHYDLGDSRRTHDPERAREILDDAGNPLDGETLTIKTNTRYGLMETTAELLVAQLGAAGIDAETEVLEWGTQLSDFLGGNFGAMAFSVPFKIDPDRHYYGFVHPEGTQFSHYGEDQPDAQRMYELLERGRSETDQDERVEIYGEFEQLVNEHCPWISVARADGLAGLRADVYGVQPWLLPYTRFWTMWTED</sequence>
<accession>A0A0P7FTT4</accession>
<dbReference type="GO" id="GO:0042597">
    <property type="term" value="C:periplasmic space"/>
    <property type="evidence" value="ECO:0007669"/>
    <property type="project" value="UniProtKB-ARBA"/>
</dbReference>
<dbReference type="PANTHER" id="PTHR30290:SF9">
    <property type="entry name" value="OLIGOPEPTIDE-BINDING PROTEIN APPA"/>
    <property type="match status" value="1"/>
</dbReference>
<proteinExistence type="inferred from homology"/>
<evidence type="ECO:0000256" key="3">
    <source>
        <dbReference type="ARBA" id="ARBA00022729"/>
    </source>
</evidence>
<dbReference type="PATRIC" id="fig|699431.3.peg.950"/>
<organism evidence="6 7">
    <name type="scientific">Halolamina pelagica</name>
    <dbReference type="NCBI Taxonomy" id="699431"/>
    <lineage>
        <taxon>Archaea</taxon>
        <taxon>Methanobacteriati</taxon>
        <taxon>Methanobacteriota</taxon>
        <taxon>Stenosarchaea group</taxon>
        <taxon>Halobacteria</taxon>
        <taxon>Halobacteriales</taxon>
        <taxon>Haloferacaceae</taxon>
    </lineage>
</organism>
<evidence type="ECO:0000259" key="5">
    <source>
        <dbReference type="Pfam" id="PF00496"/>
    </source>
</evidence>
<evidence type="ECO:0000313" key="6">
    <source>
        <dbReference type="EMBL" id="KPN30197.1"/>
    </source>
</evidence>
<evidence type="ECO:0000256" key="1">
    <source>
        <dbReference type="ARBA" id="ARBA00005695"/>
    </source>
</evidence>
<feature type="region of interest" description="Disordered" evidence="4">
    <location>
        <begin position="27"/>
        <end position="66"/>
    </location>
</feature>
<comment type="caution">
    <text evidence="6">The sequence shown here is derived from an EMBL/GenBank/DDBJ whole genome shotgun (WGS) entry which is preliminary data.</text>
</comment>
<comment type="similarity">
    <text evidence="1">Belongs to the bacterial solute-binding protein 5 family.</text>
</comment>
<dbReference type="GO" id="GO:1904680">
    <property type="term" value="F:peptide transmembrane transporter activity"/>
    <property type="evidence" value="ECO:0007669"/>
    <property type="project" value="TreeGrafter"/>
</dbReference>
<dbReference type="STRING" id="699431.SY89_00923"/>
<feature type="compositionally biased region" description="Low complexity" evidence="4">
    <location>
        <begin position="27"/>
        <end position="55"/>
    </location>
</feature>
<keyword evidence="2" id="KW-0813">Transport</keyword>
<evidence type="ECO:0000256" key="2">
    <source>
        <dbReference type="ARBA" id="ARBA00022448"/>
    </source>
</evidence>
<protein>
    <submittedName>
        <fullName evidence="6">Glutathione ABC transporter substrate-binding protein GsiB</fullName>
    </submittedName>
</protein>
<name>A0A0P7FTT4_9EURY</name>
<evidence type="ECO:0000313" key="7">
    <source>
        <dbReference type="Proteomes" id="UP000050535"/>
    </source>
</evidence>
<dbReference type="PROSITE" id="PS51318">
    <property type="entry name" value="TAT"/>
    <property type="match status" value="1"/>
</dbReference>